<evidence type="ECO:0000259" key="1">
    <source>
        <dbReference type="Pfam" id="PF12146"/>
    </source>
</evidence>
<dbReference type="SUPFAM" id="SSF53474">
    <property type="entry name" value="alpha/beta-Hydrolases"/>
    <property type="match status" value="1"/>
</dbReference>
<organism evidence="2 3">
    <name type="scientific">Nocardioides agariphilus</name>
    <dbReference type="NCBI Taxonomy" id="433664"/>
    <lineage>
        <taxon>Bacteria</taxon>
        <taxon>Bacillati</taxon>
        <taxon>Actinomycetota</taxon>
        <taxon>Actinomycetes</taxon>
        <taxon>Propionibacteriales</taxon>
        <taxon>Nocardioidaceae</taxon>
        <taxon>Nocardioides</taxon>
    </lineage>
</organism>
<dbReference type="Gene3D" id="3.40.50.1820">
    <property type="entry name" value="alpha/beta hydrolase"/>
    <property type="match status" value="1"/>
</dbReference>
<dbReference type="InterPro" id="IPR022742">
    <property type="entry name" value="Hydrolase_4"/>
</dbReference>
<dbReference type="RefSeq" id="WP_194696121.1">
    <property type="nucleotide sequence ID" value="NZ_JADKPO010000010.1"/>
</dbReference>
<keyword evidence="2" id="KW-0378">Hydrolase</keyword>
<accession>A0A930VI59</accession>
<keyword evidence="3" id="KW-1185">Reference proteome</keyword>
<feature type="domain" description="Serine aminopeptidase S33" evidence="1">
    <location>
        <begin position="47"/>
        <end position="180"/>
    </location>
</feature>
<dbReference type="InterPro" id="IPR029058">
    <property type="entry name" value="AB_hydrolase_fold"/>
</dbReference>
<protein>
    <submittedName>
        <fullName evidence="2">Alpha/beta hydrolase</fullName>
    </submittedName>
</protein>
<evidence type="ECO:0000313" key="3">
    <source>
        <dbReference type="Proteomes" id="UP000660668"/>
    </source>
</evidence>
<dbReference type="EMBL" id="JADKPO010000010">
    <property type="protein sequence ID" value="MBF4767979.1"/>
    <property type="molecule type" value="Genomic_DNA"/>
</dbReference>
<comment type="caution">
    <text evidence="2">The sequence shown here is derived from an EMBL/GenBank/DDBJ whole genome shotgun (WGS) entry which is preliminary data.</text>
</comment>
<evidence type="ECO:0000313" key="2">
    <source>
        <dbReference type="EMBL" id="MBF4767979.1"/>
    </source>
</evidence>
<sequence length="322" mass="36257">MSRRDETAPVDELLGPPYTAETIAFADDDQGPVVTTLVRRAAGSATSKAVVYVHGFNDYFFNKEYADWWVARGYDFYAIDLRRYGRSLREWQTPNFVTDIREYFDDLDAAWARITERDAHDHVVATAHSTGGLTLALWADEGAPHLAGVALNAPWLDMRGSLWLRTAATVLVKQLGGRQPMREIRREITTIYGESLHRDHAGEWDYDLKLKTLESWPVYAGWLRAIRNAHAEVHAGLDIDCPVLVQSSGATVDVRALGEEVHGNDIVVDVAQIRRWSTALGRHVTYTGIDGAMHDVFLSRPPIRARAYSELGRWLDAYVDHP</sequence>
<gene>
    <name evidence="2" type="ORF">ISU10_09390</name>
</gene>
<name>A0A930VI59_9ACTN</name>
<dbReference type="Pfam" id="PF12146">
    <property type="entry name" value="Hydrolase_4"/>
    <property type="match status" value="1"/>
</dbReference>
<dbReference type="Proteomes" id="UP000660668">
    <property type="component" value="Unassembled WGS sequence"/>
</dbReference>
<dbReference type="GO" id="GO:0016787">
    <property type="term" value="F:hydrolase activity"/>
    <property type="evidence" value="ECO:0007669"/>
    <property type="project" value="UniProtKB-KW"/>
</dbReference>
<reference evidence="2" key="1">
    <citation type="submission" date="2020-11" db="EMBL/GenBank/DDBJ databases">
        <title>Nocardioides cynanchi sp. nov., isolated from soil of rhizosphere of Cynanchum wilfordii.</title>
        <authorList>
            <person name="Lee J.-S."/>
            <person name="Suh M.K."/>
            <person name="Kim J.-S."/>
        </authorList>
    </citation>
    <scope>NUCLEOTIDE SEQUENCE</scope>
    <source>
        <strain evidence="2">KCTC 19276</strain>
    </source>
</reference>
<proteinExistence type="predicted"/>
<dbReference type="AlphaFoldDB" id="A0A930VI59"/>